<dbReference type="RefSeq" id="WP_157391826.1">
    <property type="nucleotide sequence ID" value="NZ_WRPP01000008.1"/>
</dbReference>
<dbReference type="Proteomes" id="UP000466794">
    <property type="component" value="Unassembled WGS sequence"/>
</dbReference>
<sequence>MRWGVMVAVVPLAMLVAGTTAGCKDPRNADGQCVTGDAPNSAGKVVECSKPHAGKIAASVDHASDCPQGTDWSFTSRDLKVQCVHNQTNP</sequence>
<comment type="caution">
    <text evidence="2">The sequence shown here is derived from an EMBL/GenBank/DDBJ whole genome shotgun (WGS) entry which is preliminary data.</text>
</comment>
<keyword evidence="1" id="KW-0732">Signal</keyword>
<dbReference type="EMBL" id="WRPP01000008">
    <property type="protein sequence ID" value="MVU82260.1"/>
    <property type="molecule type" value="Genomic_DNA"/>
</dbReference>
<dbReference type="PROSITE" id="PS51257">
    <property type="entry name" value="PROKAR_LIPOPROTEIN"/>
    <property type="match status" value="1"/>
</dbReference>
<protein>
    <recommendedName>
        <fullName evidence="4">Lipoprotein</fullName>
    </recommendedName>
</protein>
<feature type="signal peptide" evidence="1">
    <location>
        <begin position="1"/>
        <end position="21"/>
    </location>
</feature>
<evidence type="ECO:0000313" key="3">
    <source>
        <dbReference type="Proteomes" id="UP000466794"/>
    </source>
</evidence>
<gene>
    <name evidence="2" type="ORF">GPX89_34115</name>
</gene>
<reference evidence="2 3" key="1">
    <citation type="submission" date="2019-12" db="EMBL/GenBank/DDBJ databases">
        <title>Nocardia sp. nov. ET3-3 isolated from soil.</title>
        <authorList>
            <person name="Kanchanasin P."/>
            <person name="Tanasupawat S."/>
            <person name="Yuki M."/>
            <person name="Kudo T."/>
        </authorList>
    </citation>
    <scope>NUCLEOTIDE SEQUENCE [LARGE SCALE GENOMIC DNA]</scope>
    <source>
        <strain evidence="2 3">ET3-3</strain>
    </source>
</reference>
<organism evidence="2 3">
    <name type="scientific">Nocardia terrae</name>
    <dbReference type="NCBI Taxonomy" id="2675851"/>
    <lineage>
        <taxon>Bacteria</taxon>
        <taxon>Bacillati</taxon>
        <taxon>Actinomycetota</taxon>
        <taxon>Actinomycetes</taxon>
        <taxon>Mycobacteriales</taxon>
        <taxon>Nocardiaceae</taxon>
        <taxon>Nocardia</taxon>
    </lineage>
</organism>
<proteinExistence type="predicted"/>
<feature type="chain" id="PRO_5039357822" description="Lipoprotein" evidence="1">
    <location>
        <begin position="22"/>
        <end position="90"/>
    </location>
</feature>
<accession>A0A7K1V6J7</accession>
<evidence type="ECO:0008006" key="4">
    <source>
        <dbReference type="Google" id="ProtNLM"/>
    </source>
</evidence>
<name>A0A7K1V6J7_9NOCA</name>
<dbReference type="AlphaFoldDB" id="A0A7K1V6J7"/>
<evidence type="ECO:0000256" key="1">
    <source>
        <dbReference type="SAM" id="SignalP"/>
    </source>
</evidence>
<keyword evidence="3" id="KW-1185">Reference proteome</keyword>
<evidence type="ECO:0000313" key="2">
    <source>
        <dbReference type="EMBL" id="MVU82260.1"/>
    </source>
</evidence>